<name>A0A8S1DPP5_9INSE</name>
<evidence type="ECO:0000256" key="6">
    <source>
        <dbReference type="ARBA" id="ARBA00023136"/>
    </source>
</evidence>
<protein>
    <recommendedName>
        <fullName evidence="7">Adenosine 3'-phospho 5'-phosphosulfate transporter 1</fullName>
    </recommendedName>
</protein>
<feature type="transmembrane region" description="Helical" evidence="8">
    <location>
        <begin position="160"/>
        <end position="179"/>
    </location>
</feature>
<evidence type="ECO:0000313" key="9">
    <source>
        <dbReference type="EMBL" id="CAB3382263.1"/>
    </source>
</evidence>
<dbReference type="PANTHER" id="PTHR10778">
    <property type="entry name" value="SOLUTE CARRIER FAMILY 35 MEMBER B"/>
    <property type="match status" value="1"/>
</dbReference>
<dbReference type="PANTHER" id="PTHR10778:SF13">
    <property type="entry name" value="ADENOSINE 3'-PHOSPHO 5'-PHOSPHOSULFATE TRANSPORTER 1"/>
    <property type="match status" value="1"/>
</dbReference>
<dbReference type="InterPro" id="IPR013657">
    <property type="entry name" value="SCL35B1-4/HUT1"/>
</dbReference>
<dbReference type="EMBL" id="CADEPI010000263">
    <property type="protein sequence ID" value="CAB3382263.1"/>
    <property type="molecule type" value="Genomic_DNA"/>
</dbReference>
<feature type="transmembrane region" description="Helical" evidence="8">
    <location>
        <begin position="245"/>
        <end position="263"/>
    </location>
</feature>
<comment type="caution">
    <text evidence="9">The sequence shown here is derived from an EMBL/GenBank/DDBJ whole genome shotgun (WGS) entry which is preliminary data.</text>
</comment>
<evidence type="ECO:0000256" key="8">
    <source>
        <dbReference type="SAM" id="Phobius"/>
    </source>
</evidence>
<evidence type="ECO:0000256" key="5">
    <source>
        <dbReference type="ARBA" id="ARBA00022989"/>
    </source>
</evidence>
<comment type="subcellular location">
    <subcellularLocation>
        <location evidence="1">Membrane</location>
        <topology evidence="1">Multi-pass membrane protein</topology>
    </subcellularLocation>
</comment>
<reference evidence="9 10" key="1">
    <citation type="submission" date="2020-04" db="EMBL/GenBank/DDBJ databases">
        <authorList>
            <person name="Alioto T."/>
            <person name="Alioto T."/>
            <person name="Gomez Garrido J."/>
        </authorList>
    </citation>
    <scope>NUCLEOTIDE SEQUENCE [LARGE SCALE GENOMIC DNA]</scope>
</reference>
<accession>A0A8S1DPP5</accession>
<dbReference type="Proteomes" id="UP000494165">
    <property type="component" value="Unassembled WGS sequence"/>
</dbReference>
<evidence type="ECO:0000256" key="4">
    <source>
        <dbReference type="ARBA" id="ARBA00022692"/>
    </source>
</evidence>
<evidence type="ECO:0000256" key="2">
    <source>
        <dbReference type="ARBA" id="ARBA00010694"/>
    </source>
</evidence>
<feature type="transmembrane region" description="Helical" evidence="8">
    <location>
        <begin position="312"/>
        <end position="331"/>
    </location>
</feature>
<feature type="transmembrane region" description="Helical" evidence="8">
    <location>
        <begin position="45"/>
        <end position="66"/>
    </location>
</feature>
<organism evidence="9 10">
    <name type="scientific">Cloeon dipterum</name>
    <dbReference type="NCBI Taxonomy" id="197152"/>
    <lineage>
        <taxon>Eukaryota</taxon>
        <taxon>Metazoa</taxon>
        <taxon>Ecdysozoa</taxon>
        <taxon>Arthropoda</taxon>
        <taxon>Hexapoda</taxon>
        <taxon>Insecta</taxon>
        <taxon>Pterygota</taxon>
        <taxon>Palaeoptera</taxon>
        <taxon>Ephemeroptera</taxon>
        <taxon>Pisciforma</taxon>
        <taxon>Baetidae</taxon>
        <taxon>Cloeon</taxon>
    </lineage>
</organism>
<keyword evidence="6 8" id="KW-0472">Membrane</keyword>
<dbReference type="OrthoDB" id="10035043at2759"/>
<sequence length="443" mass="49034">MKLPGRVNQCLIALIVAGSIVLVLVSSQIFKLITAEKDDPQVSWLIRLVNNFFGYLIIIIPLYLVLRFVHNSGYLDAPGIGPLPRLIRRCFAEPPPLIELLDTASSTKNQSNASTTSKLVFCALGLLTSYLTWGFLQEKVMTKEYTSADGEVGKFKDSQFLVFVNRILAFCLAAVYLSVKRDHTNRSLPMYKYLLCSLSNILSSFCQYEALKYVTFPLQVLAKSCKVIPVMIMGKCVSSKKYENYEYITAVMISIGMAAFLFGQEGSTVTKGKTVVETTLPGILLLVSYLMCDSFTSNWQGQLFSQYKVSSVQMMLGVNMFSCLLTTTSLLEQGAFPAAAAFMTKFPSFVTDCVILSICSAVGQLFIFYTISQFGAVTFTIIMTIRQGLAILLSCIYYGHAVSIAGVLGILMVFLAVFLRMYCAQRLKSIRQRRLAQSANAAV</sequence>
<dbReference type="AlphaFoldDB" id="A0A8S1DPP5"/>
<proteinExistence type="inferred from homology"/>
<dbReference type="GO" id="GO:0046964">
    <property type="term" value="F:3'-phosphoadenosine 5'-phosphosulfate transmembrane transporter activity"/>
    <property type="evidence" value="ECO:0007669"/>
    <property type="project" value="TreeGrafter"/>
</dbReference>
<dbReference type="GO" id="GO:0000139">
    <property type="term" value="C:Golgi membrane"/>
    <property type="evidence" value="ECO:0007669"/>
    <property type="project" value="TreeGrafter"/>
</dbReference>
<evidence type="ECO:0000256" key="7">
    <source>
        <dbReference type="ARBA" id="ARBA00039668"/>
    </source>
</evidence>
<keyword evidence="10" id="KW-1185">Reference proteome</keyword>
<evidence type="ECO:0000256" key="1">
    <source>
        <dbReference type="ARBA" id="ARBA00004141"/>
    </source>
</evidence>
<feature type="transmembrane region" description="Helical" evidence="8">
    <location>
        <begin position="12"/>
        <end position="33"/>
    </location>
</feature>
<evidence type="ECO:0000313" key="10">
    <source>
        <dbReference type="Proteomes" id="UP000494165"/>
    </source>
</evidence>
<feature type="transmembrane region" description="Helical" evidence="8">
    <location>
        <begin position="405"/>
        <end position="423"/>
    </location>
</feature>
<feature type="transmembrane region" description="Helical" evidence="8">
    <location>
        <begin position="376"/>
        <end position="399"/>
    </location>
</feature>
<feature type="transmembrane region" description="Helical" evidence="8">
    <location>
        <begin position="119"/>
        <end position="136"/>
    </location>
</feature>
<keyword evidence="4 8" id="KW-0812">Transmembrane</keyword>
<comment type="similarity">
    <text evidence="2">Belongs to the nucleotide-sugar transporter family. SLC35B subfamily.</text>
</comment>
<dbReference type="GO" id="GO:0005789">
    <property type="term" value="C:endoplasmic reticulum membrane"/>
    <property type="evidence" value="ECO:0007669"/>
    <property type="project" value="TreeGrafter"/>
</dbReference>
<feature type="transmembrane region" description="Helical" evidence="8">
    <location>
        <begin position="346"/>
        <end position="369"/>
    </location>
</feature>
<dbReference type="Pfam" id="PF08449">
    <property type="entry name" value="UAA"/>
    <property type="match status" value="1"/>
</dbReference>
<keyword evidence="3" id="KW-0813">Transport</keyword>
<evidence type="ECO:0000256" key="3">
    <source>
        <dbReference type="ARBA" id="ARBA00022448"/>
    </source>
</evidence>
<gene>
    <name evidence="9" type="ORF">CLODIP_2_CD07026</name>
</gene>
<keyword evidence="5 8" id="KW-1133">Transmembrane helix</keyword>
<feature type="transmembrane region" description="Helical" evidence="8">
    <location>
        <begin position="275"/>
        <end position="292"/>
    </location>
</feature>